<feature type="non-terminal residue" evidence="2">
    <location>
        <position position="1"/>
    </location>
</feature>
<sequence length="106" mass="11627">DVGEHRRDRRAVAERDLPAVGGGDADRRRGRDVGHRAGPRARRRPAGPHGGDRPLLGHAHRGALGPRARRARRPARPEHRQRVRPRPGTAPGPGGRRGLGRVRRGM</sequence>
<feature type="non-terminal residue" evidence="2">
    <location>
        <position position="106"/>
    </location>
</feature>
<feature type="compositionally biased region" description="Basic and acidic residues" evidence="1">
    <location>
        <begin position="1"/>
        <end position="17"/>
    </location>
</feature>
<reference evidence="2" key="1">
    <citation type="submission" date="2020-02" db="EMBL/GenBank/DDBJ databases">
        <authorList>
            <person name="Meier V. D."/>
        </authorList>
    </citation>
    <scope>NUCLEOTIDE SEQUENCE</scope>
    <source>
        <strain evidence="2">AVDCRST_MAG54</strain>
    </source>
</reference>
<feature type="compositionally biased region" description="Basic and acidic residues" evidence="1">
    <location>
        <begin position="24"/>
        <end position="35"/>
    </location>
</feature>
<gene>
    <name evidence="2" type="ORF">AVDCRST_MAG54-799</name>
</gene>
<evidence type="ECO:0000313" key="2">
    <source>
        <dbReference type="EMBL" id="CAA9226110.1"/>
    </source>
</evidence>
<name>A0A6J4HIW6_9PSEU</name>
<organism evidence="2">
    <name type="scientific">uncultured Actinomycetospora sp</name>
    <dbReference type="NCBI Taxonomy" id="1135996"/>
    <lineage>
        <taxon>Bacteria</taxon>
        <taxon>Bacillati</taxon>
        <taxon>Actinomycetota</taxon>
        <taxon>Actinomycetes</taxon>
        <taxon>Pseudonocardiales</taxon>
        <taxon>Pseudonocardiaceae</taxon>
        <taxon>Actinomycetospora</taxon>
        <taxon>environmental samples</taxon>
    </lineage>
</organism>
<feature type="compositionally biased region" description="Basic residues" evidence="1">
    <location>
        <begin position="37"/>
        <end position="46"/>
    </location>
</feature>
<dbReference type="AlphaFoldDB" id="A0A6J4HIW6"/>
<dbReference type="EMBL" id="CADCTH010000109">
    <property type="protein sequence ID" value="CAA9226110.1"/>
    <property type="molecule type" value="Genomic_DNA"/>
</dbReference>
<protein>
    <submittedName>
        <fullName evidence="2">Uncharacterized protein</fullName>
    </submittedName>
</protein>
<evidence type="ECO:0000256" key="1">
    <source>
        <dbReference type="SAM" id="MobiDB-lite"/>
    </source>
</evidence>
<feature type="region of interest" description="Disordered" evidence="1">
    <location>
        <begin position="1"/>
        <end position="106"/>
    </location>
</feature>
<accession>A0A6J4HIW6</accession>
<proteinExistence type="predicted"/>